<evidence type="ECO:0000313" key="11">
    <source>
        <dbReference type="EMBL" id="EEH10829.1"/>
    </source>
</evidence>
<dbReference type="InterPro" id="IPR004837">
    <property type="entry name" value="NaCa_Exmemb"/>
</dbReference>
<reference evidence="11" key="1">
    <citation type="submission" date="2009-02" db="EMBL/GenBank/DDBJ databases">
        <title>The Genome Sequence of Ajellomyces capsulatus strain G186AR.</title>
        <authorList>
            <consortium name="The Broad Institute Genome Sequencing Platform"/>
            <person name="Champion M."/>
            <person name="Cuomo C."/>
            <person name="Ma L.-J."/>
            <person name="Henn M.R."/>
            <person name="Sil A."/>
            <person name="Goldman B."/>
            <person name="Young S.K."/>
            <person name="Kodira C.D."/>
            <person name="Zeng Q."/>
            <person name="Koehrsen M."/>
            <person name="Alvarado L."/>
            <person name="Berlin A."/>
            <person name="Borenstein D."/>
            <person name="Chen Z."/>
            <person name="Engels R."/>
            <person name="Freedman E."/>
            <person name="Gellesch M."/>
            <person name="Goldberg J."/>
            <person name="Griggs A."/>
            <person name="Gujja S."/>
            <person name="Heiman D."/>
            <person name="Hepburn T."/>
            <person name="Howarth C."/>
            <person name="Jen D."/>
            <person name="Larson L."/>
            <person name="Lewis B."/>
            <person name="Mehta T."/>
            <person name="Park D."/>
            <person name="Pearson M."/>
            <person name="Roberts A."/>
            <person name="Saif S."/>
            <person name="Shea T."/>
            <person name="Shenoy N."/>
            <person name="Sisk P."/>
            <person name="Stolte C."/>
            <person name="Sykes S."/>
            <person name="Walk T."/>
            <person name="White J."/>
            <person name="Yandava C."/>
            <person name="Klein B."/>
            <person name="McEwen J.G."/>
            <person name="Puccia R."/>
            <person name="Goldman G.H."/>
            <person name="Felipe M.S."/>
            <person name="Nino-Vega G."/>
            <person name="San-Blas G."/>
            <person name="Taylor J."/>
            <person name="Mendoza L."/>
            <person name="Galagan J."/>
            <person name="Nusbaum C."/>
            <person name="Birren B."/>
        </authorList>
    </citation>
    <scope>NUCLEOTIDE SEQUENCE</scope>
    <source>
        <strain evidence="11">G186AR</strain>
    </source>
</reference>
<keyword evidence="3" id="KW-0813">Transport</keyword>
<evidence type="ECO:0000256" key="8">
    <source>
        <dbReference type="SAM" id="MobiDB-lite"/>
    </source>
</evidence>
<evidence type="ECO:0000256" key="7">
    <source>
        <dbReference type="ARBA" id="ARBA00023136"/>
    </source>
</evidence>
<evidence type="ECO:0000256" key="9">
    <source>
        <dbReference type="SAM" id="Phobius"/>
    </source>
</evidence>
<evidence type="ECO:0000256" key="2">
    <source>
        <dbReference type="ARBA" id="ARBA00008170"/>
    </source>
</evidence>
<dbReference type="InParanoid" id="C0NAY8"/>
<feature type="transmembrane region" description="Helical" evidence="9">
    <location>
        <begin position="258"/>
        <end position="278"/>
    </location>
</feature>
<keyword evidence="5 9" id="KW-1133">Transmembrane helix</keyword>
<feature type="compositionally biased region" description="Low complexity" evidence="8">
    <location>
        <begin position="310"/>
        <end position="321"/>
    </location>
</feature>
<dbReference type="Proteomes" id="UP000001631">
    <property type="component" value="Unassembled WGS sequence"/>
</dbReference>
<evidence type="ECO:0000256" key="6">
    <source>
        <dbReference type="ARBA" id="ARBA00023065"/>
    </source>
</evidence>
<feature type="region of interest" description="Disordered" evidence="8">
    <location>
        <begin position="78"/>
        <end position="97"/>
    </location>
</feature>
<dbReference type="VEuPathDB" id="FungiDB:I7I50_06592"/>
<evidence type="ECO:0000256" key="4">
    <source>
        <dbReference type="ARBA" id="ARBA00022692"/>
    </source>
</evidence>
<dbReference type="GO" id="GO:0006874">
    <property type="term" value="P:intracellular calcium ion homeostasis"/>
    <property type="evidence" value="ECO:0007669"/>
    <property type="project" value="TreeGrafter"/>
</dbReference>
<dbReference type="FunFam" id="1.20.1420.30:FF:000011">
    <property type="entry name" value="Vacuolar calcium ion transporter"/>
    <property type="match status" value="1"/>
</dbReference>
<feature type="transmembrane region" description="Helical" evidence="9">
    <location>
        <begin position="699"/>
        <end position="722"/>
    </location>
</feature>
<evidence type="ECO:0000256" key="1">
    <source>
        <dbReference type="ARBA" id="ARBA00004127"/>
    </source>
</evidence>
<evidence type="ECO:0000313" key="12">
    <source>
        <dbReference type="Proteomes" id="UP000001631"/>
    </source>
</evidence>
<feature type="transmembrane region" description="Helical" evidence="9">
    <location>
        <begin position="638"/>
        <end position="661"/>
    </location>
</feature>
<feature type="compositionally biased region" description="Basic residues" evidence="8">
    <location>
        <begin position="335"/>
        <end position="351"/>
    </location>
</feature>
<accession>C0NAY8</accession>
<dbReference type="VEuPathDB" id="FungiDB:I7I50_02057"/>
<dbReference type="GO" id="GO:0012505">
    <property type="term" value="C:endomembrane system"/>
    <property type="evidence" value="ECO:0007669"/>
    <property type="project" value="UniProtKB-SubCell"/>
</dbReference>
<feature type="region of interest" description="Disordered" evidence="8">
    <location>
        <begin position="29"/>
        <end position="67"/>
    </location>
</feature>
<feature type="compositionally biased region" description="Polar residues" evidence="8">
    <location>
        <begin position="52"/>
        <end position="67"/>
    </location>
</feature>
<dbReference type="InterPro" id="IPR044880">
    <property type="entry name" value="NCX_ion-bd_dom_sf"/>
</dbReference>
<feature type="region of interest" description="Disordered" evidence="8">
    <location>
        <begin position="304"/>
        <end position="359"/>
    </location>
</feature>
<feature type="region of interest" description="Disordered" evidence="8">
    <location>
        <begin position="465"/>
        <end position="484"/>
    </location>
</feature>
<dbReference type="HOGENOM" id="CLU_008721_3_1_1"/>
<dbReference type="EMBL" id="GG663363">
    <property type="protein sequence ID" value="EEH10829.1"/>
    <property type="molecule type" value="Genomic_DNA"/>
</dbReference>
<dbReference type="RefSeq" id="XP_045291309.1">
    <property type="nucleotide sequence ID" value="XM_045427334.1"/>
</dbReference>
<gene>
    <name evidence="11" type="ORF">HCBG_00284</name>
</gene>
<keyword evidence="12" id="KW-1185">Reference proteome</keyword>
<dbReference type="STRING" id="447093.C0NAY8"/>
<feature type="transmembrane region" description="Helical" evidence="9">
    <location>
        <begin position="186"/>
        <end position="207"/>
    </location>
</feature>
<dbReference type="PANTHER" id="PTHR31503">
    <property type="entry name" value="VACUOLAR CALCIUM ION TRANSPORTER"/>
    <property type="match status" value="1"/>
</dbReference>
<organism evidence="11 12">
    <name type="scientific">Ajellomyces capsulatus (strain G186AR / H82 / ATCC MYA-2454 / RMSCC 2432)</name>
    <name type="common">Darling's disease fungus</name>
    <name type="synonym">Histoplasma capsulatum</name>
    <dbReference type="NCBI Taxonomy" id="447093"/>
    <lineage>
        <taxon>Eukaryota</taxon>
        <taxon>Fungi</taxon>
        <taxon>Dikarya</taxon>
        <taxon>Ascomycota</taxon>
        <taxon>Pezizomycotina</taxon>
        <taxon>Eurotiomycetes</taxon>
        <taxon>Eurotiomycetidae</taxon>
        <taxon>Onygenales</taxon>
        <taxon>Ajellomycetaceae</taxon>
        <taxon>Histoplasma</taxon>
    </lineage>
</organism>
<feature type="transmembrane region" description="Helical" evidence="9">
    <location>
        <begin position="729"/>
        <end position="749"/>
    </location>
</feature>
<dbReference type="GeneID" id="69033301"/>
<feature type="transmembrane region" description="Helical" evidence="9">
    <location>
        <begin position="153"/>
        <end position="174"/>
    </location>
</feature>
<keyword evidence="6" id="KW-0406">Ion transport</keyword>
<feature type="compositionally biased region" description="Polar residues" evidence="8">
    <location>
        <begin position="550"/>
        <end position="560"/>
    </location>
</feature>
<dbReference type="GO" id="GO:0000329">
    <property type="term" value="C:fungal-type vacuole membrane"/>
    <property type="evidence" value="ECO:0007669"/>
    <property type="project" value="TreeGrafter"/>
</dbReference>
<dbReference type="GO" id="GO:0015369">
    <property type="term" value="F:calcium:proton antiporter activity"/>
    <property type="evidence" value="ECO:0007669"/>
    <property type="project" value="TreeGrafter"/>
</dbReference>
<feature type="transmembrane region" description="Helical" evidence="9">
    <location>
        <begin position="123"/>
        <end position="141"/>
    </location>
</feature>
<dbReference type="Pfam" id="PF01699">
    <property type="entry name" value="Na_Ca_ex"/>
    <property type="match status" value="1"/>
</dbReference>
<feature type="domain" description="Sodium/calcium exchanger membrane region" evidence="10">
    <location>
        <begin position="604"/>
        <end position="747"/>
    </location>
</feature>
<keyword evidence="7 9" id="KW-0472">Membrane</keyword>
<evidence type="ECO:0000256" key="5">
    <source>
        <dbReference type="ARBA" id="ARBA00022989"/>
    </source>
</evidence>
<comment type="similarity">
    <text evidence="2">Belongs to the Ca(2+):cation antiporter (CaCA) (TC 2.A.19) family.</text>
</comment>
<feature type="compositionally biased region" description="Polar residues" evidence="8">
    <location>
        <begin position="429"/>
        <end position="439"/>
    </location>
</feature>
<feature type="transmembrane region" description="Helical" evidence="9">
    <location>
        <begin position="668"/>
        <end position="693"/>
    </location>
</feature>
<proteinExistence type="inferred from homology"/>
<dbReference type="InterPro" id="IPR004713">
    <property type="entry name" value="CaH_exchang"/>
</dbReference>
<evidence type="ECO:0000256" key="3">
    <source>
        <dbReference type="ARBA" id="ARBA00022448"/>
    </source>
</evidence>
<feature type="compositionally biased region" description="Low complexity" evidence="8">
    <location>
        <begin position="527"/>
        <end position="540"/>
    </location>
</feature>
<sequence>MNESSDDPPLIDRIARHLHISVDAHETSLGLNSHSNHDRNPSLPIADPSVQKIDSTDSIGSQPSCQYGSKATLTKEATSVCPPASTKSSTGDGENSASIETVEKGSLILQTCHTVRLIILSSWVNWALLFVPVGITLGVVHRIMGHKSPISPTVVFSINAVAIVPLASLLGFATENAARNLSDTTGALLNVTFGNAVELIIFMYVFGRNLQFIFHNHPQFAIHFLITQKTLAMTLTLVNTRTLYNSNITQMSAALLSLSVMSLLLPILLLVYVLYLLFQLKSHAYFYESTPQHKIDEESHPGVLADMLNSSSSSESSSSSDSDSDGTTGSNTRALRIKNALKKRRRRKHSLNSKDMRQSLSSASAVSCTASSSSQPIAVPALFHPEHHTQSTQASVELEVSRDERNVDETNNIHLLTQPISRDFAGLDSSVNSPENGQKTSRKCHSHNKGKNRADAGDDLLAKASDQVDHSTSDSTPPTHARRQVNFVADIANFTEPGTTRRPFTVRSLSTRPVLPRVFTNRPQLHSTQSTSMSPSGSQRSSHDNECSLRRTNSLPGRLQSPLNHQVMPSAQPLPHLITMTPSQSPNGLETEIKGSFRLSRTASITLLVVSTGLVAVCAELLVHSIEYLVENTGVSQAFIGLIILPIVGNAAEHLTAVTVAGKNKMDLAIGVALGSSIQIALFVTPIIVLLGWCLNTEMSLYFSLFETVSLFASAFIVNYLVLDGRTNYLEGALLISAYIIIALAAFFYPSCENLSMASGPHGARAC</sequence>
<dbReference type="PANTHER" id="PTHR31503:SF18">
    <property type="entry name" value="CA(2+)_H(+) EXCHANGER, PUTATIVE (EUROFUNG)-RELATED"/>
    <property type="match status" value="1"/>
</dbReference>
<dbReference type="Gene3D" id="1.20.1420.30">
    <property type="entry name" value="NCX, central ion-binding region"/>
    <property type="match status" value="1"/>
</dbReference>
<name>C0NAY8_AJECG</name>
<feature type="compositionally biased region" description="Basic residues" evidence="8">
    <location>
        <begin position="440"/>
        <end position="451"/>
    </location>
</feature>
<feature type="transmembrane region" description="Helical" evidence="9">
    <location>
        <begin position="605"/>
        <end position="626"/>
    </location>
</feature>
<protein>
    <submittedName>
        <fullName evidence="11">H+/Ca2+ exchanger</fullName>
    </submittedName>
</protein>
<feature type="region of interest" description="Disordered" evidence="8">
    <location>
        <begin position="424"/>
        <end position="455"/>
    </location>
</feature>
<feature type="compositionally biased region" description="Polar residues" evidence="8">
    <location>
        <begin position="85"/>
        <end position="97"/>
    </location>
</feature>
<dbReference type="AlphaFoldDB" id="C0NAY8"/>
<keyword evidence="4 9" id="KW-0812">Transmembrane</keyword>
<feature type="region of interest" description="Disordered" evidence="8">
    <location>
        <begin position="515"/>
        <end position="560"/>
    </location>
</feature>
<evidence type="ECO:0000259" key="10">
    <source>
        <dbReference type="Pfam" id="PF01699"/>
    </source>
</evidence>
<comment type="subcellular location">
    <subcellularLocation>
        <location evidence="1">Endomembrane system</location>
        <topology evidence="1">Multi-pass membrane protein</topology>
    </subcellularLocation>
</comment>